<dbReference type="Gene3D" id="2.60.120.260">
    <property type="entry name" value="Galactose-binding domain-like"/>
    <property type="match status" value="1"/>
</dbReference>
<dbReference type="PROSITE" id="PS50022">
    <property type="entry name" value="FA58C_3"/>
    <property type="match status" value="1"/>
</dbReference>
<dbReference type="Pfam" id="PF00754">
    <property type="entry name" value="F5_F8_type_C"/>
    <property type="match status" value="1"/>
</dbReference>
<dbReference type="Proteomes" id="UP000253209">
    <property type="component" value="Unassembled WGS sequence"/>
</dbReference>
<comment type="similarity">
    <text evidence="1 8">Belongs to the glycosyl hydrolase 43 family.</text>
</comment>
<keyword evidence="2" id="KW-0858">Xylan degradation</keyword>
<dbReference type="SUPFAM" id="SSF49785">
    <property type="entry name" value="Galactose-binding domain-like"/>
    <property type="match status" value="1"/>
</dbReference>
<evidence type="ECO:0000256" key="7">
    <source>
        <dbReference type="PIRSR" id="PIRSR606710-2"/>
    </source>
</evidence>
<keyword evidence="9" id="KW-0732">Signal</keyword>
<evidence type="ECO:0000313" key="11">
    <source>
        <dbReference type="EMBL" id="RCH54699.1"/>
    </source>
</evidence>
<organism evidence="11 12">
    <name type="scientific">Mucilaginibacter hurinus</name>
    <dbReference type="NCBI Taxonomy" id="2201324"/>
    <lineage>
        <taxon>Bacteria</taxon>
        <taxon>Pseudomonadati</taxon>
        <taxon>Bacteroidota</taxon>
        <taxon>Sphingobacteriia</taxon>
        <taxon>Sphingobacteriales</taxon>
        <taxon>Sphingobacteriaceae</taxon>
        <taxon>Mucilaginibacter</taxon>
    </lineage>
</organism>
<keyword evidence="4" id="KW-0119">Carbohydrate metabolism</keyword>
<feature type="signal peptide" evidence="9">
    <location>
        <begin position="1"/>
        <end position="32"/>
    </location>
</feature>
<evidence type="ECO:0000313" key="12">
    <source>
        <dbReference type="Proteomes" id="UP000253209"/>
    </source>
</evidence>
<dbReference type="EMBL" id="QGDC01000005">
    <property type="protein sequence ID" value="RCH54699.1"/>
    <property type="molecule type" value="Genomic_DNA"/>
</dbReference>
<evidence type="ECO:0000256" key="3">
    <source>
        <dbReference type="ARBA" id="ARBA00022801"/>
    </source>
</evidence>
<dbReference type="InterPro" id="IPR006710">
    <property type="entry name" value="Glyco_hydro_43"/>
</dbReference>
<feature type="active site" description="Proton donor" evidence="6">
    <location>
        <position position="209"/>
    </location>
</feature>
<gene>
    <name evidence="11" type="ORF">DJ568_09405</name>
</gene>
<dbReference type="InterPro" id="IPR052176">
    <property type="entry name" value="Glycosyl_Hydrlase_43_Enz"/>
</dbReference>
<feature type="site" description="Important for catalytic activity, responsible for pKa modulation of the active site Glu and correct orientation of both the proton donor and substrate" evidence="7">
    <location>
        <position position="157"/>
    </location>
</feature>
<proteinExistence type="inferred from homology"/>
<evidence type="ECO:0000256" key="9">
    <source>
        <dbReference type="SAM" id="SignalP"/>
    </source>
</evidence>
<evidence type="ECO:0000256" key="4">
    <source>
        <dbReference type="ARBA" id="ARBA00023277"/>
    </source>
</evidence>
<sequence>MLKKIISGSASYYRHCCLIVTIISLTSIAANAQNNTKSARISNPIIPGDFADPCVLLYKDTVYIYATAANIGSVWRSADMINWKLTKLNWPTSMRQPDVWAPAVRQATDGNFYLYTSVNHQIYAGVAKHPLGPFKNILGDSVFIKDRQYWPKIHSIDADCFIDNDGQAYLYWGSGWDFKDGVCAVGRLNKDMASFKEKPVDITPAGYFEGPHMLRYKNKYYLMYSDGIYFNDSYKVRYAIGDSPTGPFVQASNSPILTSNLAKHVSGPGHHFTIKLNGQHYIVYHKHTYPFKNGQRQVCIDKLDFDDKGLIKPVITTDAGVNLFPKKRQVDHNLIKPVQIKVSADDGSFYKASYAADQNFGTRWLAPVGKDAFLEVDLGKIKKVTGVEPIFDSIMGSYDYTIEYSANGTDWTLFATAQNENATEWPVRHSKRVNARHVRINIKALDPGIQAGLWELNIYQ</sequence>
<evidence type="ECO:0000256" key="8">
    <source>
        <dbReference type="RuleBase" id="RU361187"/>
    </source>
</evidence>
<dbReference type="InterPro" id="IPR008979">
    <property type="entry name" value="Galactose-bd-like_sf"/>
</dbReference>
<accession>A0A367GML6</accession>
<dbReference type="GO" id="GO:0004553">
    <property type="term" value="F:hydrolase activity, hydrolyzing O-glycosyl compounds"/>
    <property type="evidence" value="ECO:0007669"/>
    <property type="project" value="InterPro"/>
</dbReference>
<dbReference type="SUPFAM" id="SSF75005">
    <property type="entry name" value="Arabinanase/levansucrase/invertase"/>
    <property type="match status" value="1"/>
</dbReference>
<dbReference type="GO" id="GO:0045493">
    <property type="term" value="P:xylan catabolic process"/>
    <property type="evidence" value="ECO:0007669"/>
    <property type="project" value="UniProtKB-KW"/>
</dbReference>
<keyword evidence="5 8" id="KW-0326">Glycosidase</keyword>
<dbReference type="Gene3D" id="2.115.10.20">
    <property type="entry name" value="Glycosyl hydrolase domain, family 43"/>
    <property type="match status" value="1"/>
</dbReference>
<dbReference type="PANTHER" id="PTHR43772">
    <property type="entry name" value="ENDO-1,4-BETA-XYLANASE"/>
    <property type="match status" value="1"/>
</dbReference>
<evidence type="ECO:0000259" key="10">
    <source>
        <dbReference type="PROSITE" id="PS50022"/>
    </source>
</evidence>
<evidence type="ECO:0000256" key="1">
    <source>
        <dbReference type="ARBA" id="ARBA00009865"/>
    </source>
</evidence>
<evidence type="ECO:0000256" key="6">
    <source>
        <dbReference type="PIRSR" id="PIRSR606710-1"/>
    </source>
</evidence>
<reference evidence="11 12" key="1">
    <citation type="submission" date="2018-05" db="EMBL/GenBank/DDBJ databases">
        <title>Mucilaginibacter hurinus sp. nov., isolated from briquette warehouse soil.</title>
        <authorList>
            <person name="Choi L."/>
        </authorList>
    </citation>
    <scope>NUCLEOTIDE SEQUENCE [LARGE SCALE GENOMIC DNA]</scope>
    <source>
        <strain evidence="11 12">ZR32</strain>
    </source>
</reference>
<dbReference type="CDD" id="cd18608">
    <property type="entry name" value="GH43_F5-8_typeC-like"/>
    <property type="match status" value="1"/>
</dbReference>
<dbReference type="RefSeq" id="WP_114005025.1">
    <property type="nucleotide sequence ID" value="NZ_QGDC01000005.1"/>
</dbReference>
<dbReference type="InterPro" id="IPR023296">
    <property type="entry name" value="Glyco_hydro_beta-prop_sf"/>
</dbReference>
<keyword evidence="2" id="KW-0624">Polysaccharide degradation</keyword>
<protein>
    <recommendedName>
        <fullName evidence="10">F5/8 type C domain-containing protein</fullName>
    </recommendedName>
</protein>
<feature type="chain" id="PRO_5017059761" description="F5/8 type C domain-containing protein" evidence="9">
    <location>
        <begin position="33"/>
        <end position="460"/>
    </location>
</feature>
<dbReference type="InterPro" id="IPR000421">
    <property type="entry name" value="FA58C"/>
</dbReference>
<dbReference type="Pfam" id="PF04616">
    <property type="entry name" value="Glyco_hydro_43"/>
    <property type="match status" value="1"/>
</dbReference>
<dbReference type="OrthoDB" id="9803461at2"/>
<feature type="active site" description="Proton acceptor" evidence="6">
    <location>
        <position position="52"/>
    </location>
</feature>
<dbReference type="PANTHER" id="PTHR43772:SF2">
    <property type="entry name" value="PUTATIVE (AFU_ORTHOLOGUE AFUA_2G04480)-RELATED"/>
    <property type="match status" value="1"/>
</dbReference>
<evidence type="ECO:0000256" key="2">
    <source>
        <dbReference type="ARBA" id="ARBA00022651"/>
    </source>
</evidence>
<keyword evidence="3 8" id="KW-0378">Hydrolase</keyword>
<comment type="caution">
    <text evidence="11">The sequence shown here is derived from an EMBL/GenBank/DDBJ whole genome shotgun (WGS) entry which is preliminary data.</text>
</comment>
<name>A0A367GML6_9SPHI</name>
<dbReference type="AlphaFoldDB" id="A0A367GML6"/>
<evidence type="ECO:0000256" key="5">
    <source>
        <dbReference type="ARBA" id="ARBA00023295"/>
    </source>
</evidence>
<keyword evidence="12" id="KW-1185">Reference proteome</keyword>
<feature type="domain" description="F5/8 type C" evidence="10">
    <location>
        <begin position="323"/>
        <end position="460"/>
    </location>
</feature>